<organism evidence="1 2">
    <name type="scientific">Streptococcus sanguinis SK330</name>
    <dbReference type="NCBI Taxonomy" id="888813"/>
    <lineage>
        <taxon>Bacteria</taxon>
        <taxon>Bacillati</taxon>
        <taxon>Bacillota</taxon>
        <taxon>Bacilli</taxon>
        <taxon>Lactobacillales</taxon>
        <taxon>Streptococcaceae</taxon>
        <taxon>Streptococcus</taxon>
    </lineage>
</organism>
<comment type="caution">
    <text evidence="1">The sequence shown here is derived from an EMBL/GenBank/DDBJ whole genome shotgun (WGS) entry which is preliminary data.</text>
</comment>
<proteinExistence type="predicted"/>
<evidence type="ECO:0008006" key="3">
    <source>
        <dbReference type="Google" id="ProtNLM"/>
    </source>
</evidence>
<evidence type="ECO:0000313" key="1">
    <source>
        <dbReference type="EMBL" id="EGF12340.1"/>
    </source>
</evidence>
<dbReference type="HOGENOM" id="CLU_177854_1_0_9"/>
<dbReference type="PATRIC" id="fig|888813.3.peg.2313"/>
<name>F2CB11_STRSA</name>
<gene>
    <name evidence="1" type="ORF">HMPREF9386_2349</name>
</gene>
<reference evidence="1 2" key="1">
    <citation type="submission" date="2011-02" db="EMBL/GenBank/DDBJ databases">
        <authorList>
            <person name="Muzny D."/>
            <person name="Qin X."/>
            <person name="Deng J."/>
            <person name="Jiang H."/>
            <person name="Liu Y."/>
            <person name="Qu J."/>
            <person name="Song X.-Z."/>
            <person name="Zhang L."/>
            <person name="Thornton R."/>
            <person name="Coyle M."/>
            <person name="Francisco L."/>
            <person name="Jackson L."/>
            <person name="Javaid M."/>
            <person name="Korchina V."/>
            <person name="Kovar C."/>
            <person name="Mata R."/>
            <person name="Mathew T."/>
            <person name="Ngo R."/>
            <person name="Nguyen L."/>
            <person name="Nguyen N."/>
            <person name="Okwuonu G."/>
            <person name="Ongeri F."/>
            <person name="Pham C."/>
            <person name="Simmons D."/>
            <person name="Wilczek-Boney K."/>
            <person name="Hale W."/>
            <person name="Jakkamsetti A."/>
            <person name="Pham P."/>
            <person name="Ruth R."/>
            <person name="San Lucas F."/>
            <person name="Warren J."/>
            <person name="Zhang J."/>
            <person name="Zhao Z."/>
            <person name="Zhou C."/>
            <person name="Zhu D."/>
            <person name="Lee S."/>
            <person name="Bess C."/>
            <person name="Blankenburg K."/>
            <person name="Forbes L."/>
            <person name="Fu Q."/>
            <person name="Gubbala S."/>
            <person name="Hirani K."/>
            <person name="Jayaseelan J.C."/>
            <person name="Lara F."/>
            <person name="Munidasa M."/>
            <person name="Palculict T."/>
            <person name="Patil S."/>
            <person name="Pu L.-L."/>
            <person name="Saada N."/>
            <person name="Tang L."/>
            <person name="Weissenberger G."/>
            <person name="Zhu Y."/>
            <person name="Hemphill L."/>
            <person name="Shang Y."/>
            <person name="Youmans B."/>
            <person name="Ayvaz T."/>
            <person name="Ross M."/>
            <person name="Santibanez J."/>
            <person name="Aqrawi P."/>
            <person name="Gross S."/>
            <person name="Joshi V."/>
            <person name="Fowler G."/>
            <person name="Nazareth L."/>
            <person name="Reid J."/>
            <person name="Worley K."/>
            <person name="Petrosino J."/>
            <person name="Highlander S."/>
            <person name="Gibbs R."/>
        </authorList>
    </citation>
    <scope>NUCLEOTIDE SEQUENCE [LARGE SCALE GENOMIC DNA]</scope>
    <source>
        <strain evidence="1 2">SK330</strain>
    </source>
</reference>
<dbReference type="AlphaFoldDB" id="F2CB11"/>
<dbReference type="Pfam" id="PF11372">
    <property type="entry name" value="DUF3173"/>
    <property type="match status" value="1"/>
</dbReference>
<protein>
    <recommendedName>
        <fullName evidence="3">DUF3173 domain-containing protein</fullName>
    </recommendedName>
</protein>
<dbReference type="InterPro" id="IPR021512">
    <property type="entry name" value="DUF3173"/>
</dbReference>
<dbReference type="RefSeq" id="WP_002916208.1">
    <property type="nucleotide sequence ID" value="NZ_GL878549.1"/>
</dbReference>
<dbReference type="EMBL" id="AFBD01000014">
    <property type="protein sequence ID" value="EGF12340.1"/>
    <property type="molecule type" value="Genomic_DNA"/>
</dbReference>
<dbReference type="Proteomes" id="UP000005955">
    <property type="component" value="Unassembled WGS sequence"/>
</dbReference>
<sequence length="62" mass="7449">MRDTVNKQDLLNEMSDYKARKVLKQAIDLLVQDGFSFYRNQRKVEIPQEYIYRILGRKIQNG</sequence>
<evidence type="ECO:0000313" key="2">
    <source>
        <dbReference type="Proteomes" id="UP000005955"/>
    </source>
</evidence>
<accession>F2CB11</accession>